<keyword evidence="8" id="KW-0676">Redox-active center</keyword>
<dbReference type="Proteomes" id="UP000193685">
    <property type="component" value="Unassembled WGS sequence"/>
</dbReference>
<dbReference type="PANTHER" id="PTHR45672:SF11">
    <property type="entry name" value="PROTEIN DISULFIDE-ISOMERASE C17H9.14C"/>
    <property type="match status" value="1"/>
</dbReference>
<dbReference type="STRING" id="56484.A0A1Y2FTT7"/>
<dbReference type="InterPro" id="IPR036356">
    <property type="entry name" value="ERp29_C_sf"/>
</dbReference>
<evidence type="ECO:0000313" key="12">
    <source>
        <dbReference type="Proteomes" id="UP000193685"/>
    </source>
</evidence>
<evidence type="ECO:0000313" key="11">
    <source>
        <dbReference type="EMBL" id="ORY86105.1"/>
    </source>
</evidence>
<evidence type="ECO:0000256" key="5">
    <source>
        <dbReference type="ARBA" id="ARBA00022737"/>
    </source>
</evidence>
<evidence type="ECO:0000256" key="7">
    <source>
        <dbReference type="ARBA" id="ARBA00023235"/>
    </source>
</evidence>
<keyword evidence="12" id="KW-1185">Reference proteome</keyword>
<feature type="domain" description="Thioredoxin" evidence="10">
    <location>
        <begin position="8"/>
        <end position="123"/>
    </location>
</feature>
<sequence>MKFSLITLLTVVQAAVVELTDENFDEVVLDPTKNVLVKYFAPWCGHCKSLAPIFEKVAEDYEQDDDIVIAKIDCDKYKTIGTRFGIQGFPTLKYFPAGDKTPVEYNSGRTEEAFLEFINEKTGSFRLPGGALNALAGRVPSLDSIAQKIGATKGESLTALLAEGRAALDDYAKEAKNDIYKYYYRVLEKLETKPDWIDTEYARLSKLLQNSSALAKEKLNELRQKKNILEAFLGREAKKLVGKTDKEEL</sequence>
<dbReference type="Gene3D" id="1.20.1150.12">
    <property type="entry name" value="Endoplasmic reticulum resident protein 29, C-terminal domain"/>
    <property type="match status" value="1"/>
</dbReference>
<comment type="similarity">
    <text evidence="2 9">Belongs to the protein disulfide isomerase family.</text>
</comment>
<dbReference type="OMA" id="CKRMVPE"/>
<evidence type="ECO:0000256" key="3">
    <source>
        <dbReference type="ARBA" id="ARBA00012723"/>
    </source>
</evidence>
<proteinExistence type="inferred from homology"/>
<evidence type="ECO:0000256" key="9">
    <source>
        <dbReference type="RuleBase" id="RU004208"/>
    </source>
</evidence>
<dbReference type="RefSeq" id="XP_040727287.1">
    <property type="nucleotide sequence ID" value="XM_040868642.1"/>
</dbReference>
<dbReference type="FunFam" id="3.40.30.10:FF:000032">
    <property type="entry name" value="Protein disulfide-isomerase A6 homolog"/>
    <property type="match status" value="1"/>
</dbReference>
<keyword evidence="7" id="KW-0413">Isomerase</keyword>
<dbReference type="PROSITE" id="PS00194">
    <property type="entry name" value="THIOREDOXIN_1"/>
    <property type="match status" value="1"/>
</dbReference>
<dbReference type="PRINTS" id="PR00421">
    <property type="entry name" value="THIOREDOXIN"/>
</dbReference>
<dbReference type="NCBIfam" id="TIGR01126">
    <property type="entry name" value="pdi_dom"/>
    <property type="match status" value="1"/>
</dbReference>
<dbReference type="PROSITE" id="PS51352">
    <property type="entry name" value="THIOREDOXIN_2"/>
    <property type="match status" value="1"/>
</dbReference>
<dbReference type="Gene3D" id="3.40.30.10">
    <property type="entry name" value="Glutaredoxin"/>
    <property type="match status" value="1"/>
</dbReference>
<name>A0A1Y2FTT7_PROLT</name>
<dbReference type="InterPro" id="IPR051063">
    <property type="entry name" value="PDI"/>
</dbReference>
<comment type="caution">
    <text evidence="11">The sequence shown here is derived from an EMBL/GenBank/DDBJ whole genome shotgun (WGS) entry which is preliminary data.</text>
</comment>
<comment type="catalytic activity">
    <reaction evidence="1">
        <text>Catalyzes the rearrangement of -S-S- bonds in proteins.</text>
        <dbReference type="EC" id="5.3.4.1"/>
    </reaction>
</comment>
<evidence type="ECO:0000256" key="1">
    <source>
        <dbReference type="ARBA" id="ARBA00001182"/>
    </source>
</evidence>
<dbReference type="InterPro" id="IPR011679">
    <property type="entry name" value="ERp29_C"/>
</dbReference>
<dbReference type="GO" id="GO:0005783">
    <property type="term" value="C:endoplasmic reticulum"/>
    <property type="evidence" value="ECO:0007669"/>
    <property type="project" value="InterPro"/>
</dbReference>
<dbReference type="GO" id="GO:0003756">
    <property type="term" value="F:protein disulfide isomerase activity"/>
    <property type="evidence" value="ECO:0007669"/>
    <property type="project" value="UniProtKB-EC"/>
</dbReference>
<evidence type="ECO:0000256" key="8">
    <source>
        <dbReference type="ARBA" id="ARBA00023284"/>
    </source>
</evidence>
<organism evidence="11 12">
    <name type="scientific">Protomyces lactucae-debilis</name>
    <dbReference type="NCBI Taxonomy" id="2754530"/>
    <lineage>
        <taxon>Eukaryota</taxon>
        <taxon>Fungi</taxon>
        <taxon>Dikarya</taxon>
        <taxon>Ascomycota</taxon>
        <taxon>Taphrinomycotina</taxon>
        <taxon>Taphrinomycetes</taxon>
        <taxon>Taphrinales</taxon>
        <taxon>Protomycetaceae</taxon>
        <taxon>Protomyces</taxon>
    </lineage>
</organism>
<dbReference type="SUPFAM" id="SSF47933">
    <property type="entry name" value="ERP29 C domain-like"/>
    <property type="match status" value="1"/>
</dbReference>
<evidence type="ECO:0000256" key="4">
    <source>
        <dbReference type="ARBA" id="ARBA00022729"/>
    </source>
</evidence>
<reference evidence="11 12" key="1">
    <citation type="submission" date="2016-07" db="EMBL/GenBank/DDBJ databases">
        <title>Pervasive Adenine N6-methylation of Active Genes in Fungi.</title>
        <authorList>
            <consortium name="DOE Joint Genome Institute"/>
            <person name="Mondo S.J."/>
            <person name="Dannebaum R.O."/>
            <person name="Kuo R.C."/>
            <person name="Labutti K."/>
            <person name="Haridas S."/>
            <person name="Kuo A."/>
            <person name="Salamov A."/>
            <person name="Ahrendt S.R."/>
            <person name="Lipzen A."/>
            <person name="Sullivan W."/>
            <person name="Andreopoulos W.B."/>
            <person name="Clum A."/>
            <person name="Lindquist E."/>
            <person name="Daum C."/>
            <person name="Ramamoorthy G.K."/>
            <person name="Gryganskyi A."/>
            <person name="Culley D."/>
            <person name="Magnuson J.K."/>
            <person name="James T.Y."/>
            <person name="O'Malley M.A."/>
            <person name="Stajich J.E."/>
            <person name="Spatafora J.W."/>
            <person name="Visel A."/>
            <person name="Grigoriev I.V."/>
        </authorList>
    </citation>
    <scope>NUCLEOTIDE SEQUENCE [LARGE SCALE GENOMIC DNA]</scope>
    <source>
        <strain evidence="11 12">12-1054</strain>
    </source>
</reference>
<keyword evidence="5" id="KW-0677">Repeat</keyword>
<dbReference type="GO" id="GO:0006457">
    <property type="term" value="P:protein folding"/>
    <property type="evidence" value="ECO:0007669"/>
    <property type="project" value="TreeGrafter"/>
</dbReference>
<dbReference type="EC" id="5.3.4.1" evidence="3"/>
<dbReference type="InterPro" id="IPR017937">
    <property type="entry name" value="Thioredoxin_CS"/>
</dbReference>
<evidence type="ECO:0000256" key="2">
    <source>
        <dbReference type="ARBA" id="ARBA00006347"/>
    </source>
</evidence>
<dbReference type="InterPro" id="IPR005788">
    <property type="entry name" value="PDI_thioredoxin-like_dom"/>
</dbReference>
<dbReference type="EMBL" id="MCFI01000003">
    <property type="protein sequence ID" value="ORY86105.1"/>
    <property type="molecule type" value="Genomic_DNA"/>
</dbReference>
<dbReference type="GeneID" id="63785241"/>
<evidence type="ECO:0000256" key="6">
    <source>
        <dbReference type="ARBA" id="ARBA00023157"/>
    </source>
</evidence>
<keyword evidence="6" id="KW-1015">Disulfide bond</keyword>
<accession>A0A1Y2FTT7</accession>
<evidence type="ECO:0000259" key="10">
    <source>
        <dbReference type="PROSITE" id="PS51352"/>
    </source>
</evidence>
<dbReference type="CDD" id="cd02998">
    <property type="entry name" value="PDI_a_ERp38"/>
    <property type="match status" value="1"/>
</dbReference>
<keyword evidence="4" id="KW-0732">Signal</keyword>
<protein>
    <recommendedName>
        <fullName evidence="3">protein disulfide-isomerase</fullName>
        <ecNumber evidence="3">5.3.4.1</ecNumber>
    </recommendedName>
</protein>
<dbReference type="InterPro" id="IPR036249">
    <property type="entry name" value="Thioredoxin-like_sf"/>
</dbReference>
<dbReference type="Pfam" id="PF00085">
    <property type="entry name" value="Thioredoxin"/>
    <property type="match status" value="1"/>
</dbReference>
<gene>
    <name evidence="11" type="ORF">BCR37DRAFT_376649</name>
</gene>
<dbReference type="AlphaFoldDB" id="A0A1Y2FTT7"/>
<dbReference type="Pfam" id="PF07749">
    <property type="entry name" value="ERp29"/>
    <property type="match status" value="1"/>
</dbReference>
<dbReference type="PANTHER" id="PTHR45672">
    <property type="entry name" value="PROTEIN DISULFIDE-ISOMERASE C17H9.14C-RELATED"/>
    <property type="match status" value="1"/>
</dbReference>
<dbReference type="SUPFAM" id="SSF52833">
    <property type="entry name" value="Thioredoxin-like"/>
    <property type="match status" value="1"/>
</dbReference>
<dbReference type="OrthoDB" id="10264505at2759"/>
<dbReference type="InterPro" id="IPR013766">
    <property type="entry name" value="Thioredoxin_domain"/>
</dbReference>